<name>B9TP83_RICCO</name>
<proteinExistence type="predicted"/>
<dbReference type="AlphaFoldDB" id="B9TP83"/>
<evidence type="ECO:0000313" key="3">
    <source>
        <dbReference type="Proteomes" id="UP000008311"/>
    </source>
</evidence>
<keyword evidence="3" id="KW-1185">Reference proteome</keyword>
<evidence type="ECO:0000313" key="2">
    <source>
        <dbReference type="EMBL" id="EEF22330.1"/>
    </source>
</evidence>
<evidence type="ECO:0000256" key="1">
    <source>
        <dbReference type="SAM" id="MobiDB-lite"/>
    </source>
</evidence>
<protein>
    <submittedName>
        <fullName evidence="2">Uncharacterized protein</fullName>
    </submittedName>
</protein>
<sequence>MRGAIVAPPAVVEAGSIAMGAAQTLQRDAWQPASGNWRRANPSLPSSGNPLHQMQALAQVR</sequence>
<reference evidence="3" key="1">
    <citation type="journal article" date="2010" name="Nat. Biotechnol.">
        <title>Draft genome sequence of the oilseed species Ricinus communis.</title>
        <authorList>
            <person name="Chan A.P."/>
            <person name="Crabtree J."/>
            <person name="Zhao Q."/>
            <person name="Lorenzi H."/>
            <person name="Orvis J."/>
            <person name="Puiu D."/>
            <person name="Melake-Berhan A."/>
            <person name="Jones K.M."/>
            <person name="Redman J."/>
            <person name="Chen G."/>
            <person name="Cahoon E.B."/>
            <person name="Gedil M."/>
            <person name="Stanke M."/>
            <person name="Haas B.J."/>
            <person name="Wortman J.R."/>
            <person name="Fraser-Liggett C.M."/>
            <person name="Ravel J."/>
            <person name="Rabinowicz P.D."/>
        </authorList>
    </citation>
    <scope>NUCLEOTIDE SEQUENCE [LARGE SCALE GENOMIC DNA]</scope>
    <source>
        <strain evidence="3">cv. Hale</strain>
    </source>
</reference>
<dbReference type="InParanoid" id="B9TP83"/>
<organism evidence="2 3">
    <name type="scientific">Ricinus communis</name>
    <name type="common">Castor bean</name>
    <dbReference type="NCBI Taxonomy" id="3988"/>
    <lineage>
        <taxon>Eukaryota</taxon>
        <taxon>Viridiplantae</taxon>
        <taxon>Streptophyta</taxon>
        <taxon>Embryophyta</taxon>
        <taxon>Tracheophyta</taxon>
        <taxon>Spermatophyta</taxon>
        <taxon>Magnoliopsida</taxon>
        <taxon>eudicotyledons</taxon>
        <taxon>Gunneridae</taxon>
        <taxon>Pentapetalae</taxon>
        <taxon>rosids</taxon>
        <taxon>fabids</taxon>
        <taxon>Malpighiales</taxon>
        <taxon>Euphorbiaceae</taxon>
        <taxon>Acalyphoideae</taxon>
        <taxon>Acalypheae</taxon>
        <taxon>Ricinus</taxon>
    </lineage>
</organism>
<accession>B9TP83</accession>
<gene>
    <name evidence="2" type="ORF">RCOM_2067280</name>
</gene>
<dbReference type="EMBL" id="EQ994953">
    <property type="protein sequence ID" value="EEF22330.1"/>
    <property type="molecule type" value="Genomic_DNA"/>
</dbReference>
<dbReference type="Proteomes" id="UP000008311">
    <property type="component" value="Unassembled WGS sequence"/>
</dbReference>
<feature type="compositionally biased region" description="Polar residues" evidence="1">
    <location>
        <begin position="43"/>
        <end position="52"/>
    </location>
</feature>
<feature type="region of interest" description="Disordered" evidence="1">
    <location>
        <begin position="29"/>
        <end position="61"/>
    </location>
</feature>